<dbReference type="InterPro" id="IPR015914">
    <property type="entry name" value="PAPs_N"/>
</dbReference>
<evidence type="ECO:0000256" key="3">
    <source>
        <dbReference type="ARBA" id="ARBA00022771"/>
    </source>
</evidence>
<evidence type="ECO:0000313" key="10">
    <source>
        <dbReference type="EMBL" id="KAH9418013.1"/>
    </source>
</evidence>
<dbReference type="SMART" id="SM00184">
    <property type="entry name" value="RING"/>
    <property type="match status" value="1"/>
</dbReference>
<keyword evidence="2" id="KW-0732">Signal</keyword>
<dbReference type="Pfam" id="PF13920">
    <property type="entry name" value="zf-C3HC4_3"/>
    <property type="match status" value="1"/>
</dbReference>
<dbReference type="Gene3D" id="3.30.40.10">
    <property type="entry name" value="Zinc/RING finger domain, C3HC4 (zinc finger)"/>
    <property type="match status" value="1"/>
</dbReference>
<name>A0ABQ8J615_DERPT</name>
<comment type="caution">
    <text evidence="10">The sequence shown here is derived from an EMBL/GenBank/DDBJ whole genome shotgun (WGS) entry which is preliminary data.</text>
</comment>
<dbReference type="Pfam" id="PF14008">
    <property type="entry name" value="Metallophos_C"/>
    <property type="match status" value="1"/>
</dbReference>
<dbReference type="CDD" id="cd00839">
    <property type="entry name" value="MPP_PAPs"/>
    <property type="match status" value="1"/>
</dbReference>
<dbReference type="PROSITE" id="PS50089">
    <property type="entry name" value="ZF_RING_2"/>
    <property type="match status" value="1"/>
</dbReference>
<keyword evidence="3 6" id="KW-0479">Metal-binding</keyword>
<feature type="domain" description="RING-type" evidence="9">
    <location>
        <begin position="438"/>
        <end position="473"/>
    </location>
</feature>
<dbReference type="InterPro" id="IPR001370">
    <property type="entry name" value="BIR_rpt"/>
</dbReference>
<dbReference type="EC" id="3.1.3.2" evidence="7"/>
<dbReference type="InterPro" id="IPR041792">
    <property type="entry name" value="MPP_PAP"/>
</dbReference>
<gene>
    <name evidence="10" type="primary">ACP7_3</name>
    <name evidence="10" type="ORF">DERP_008269</name>
</gene>
<keyword evidence="5" id="KW-0325">Glycoprotein</keyword>
<reference evidence="10 11" key="1">
    <citation type="journal article" date="2018" name="J. Allergy Clin. Immunol.">
        <title>High-quality assembly of Dermatophagoides pteronyssinus genome and transcriptome reveals a wide range of novel allergens.</title>
        <authorList>
            <person name="Liu X.Y."/>
            <person name="Yang K.Y."/>
            <person name="Wang M.Q."/>
            <person name="Kwok J.S."/>
            <person name="Zeng X."/>
            <person name="Yang Z."/>
            <person name="Xiao X.J."/>
            <person name="Lau C.P."/>
            <person name="Li Y."/>
            <person name="Huang Z.M."/>
            <person name="Ba J.G."/>
            <person name="Yim A.K."/>
            <person name="Ouyang C.Y."/>
            <person name="Ngai S.M."/>
            <person name="Chan T.F."/>
            <person name="Leung E.L."/>
            <person name="Liu L."/>
            <person name="Liu Z.G."/>
            <person name="Tsui S.K."/>
        </authorList>
    </citation>
    <scope>NUCLEOTIDE SEQUENCE [LARGE SCALE GENOMIC DNA]</scope>
    <source>
        <strain evidence="10">Derp</strain>
    </source>
</reference>
<evidence type="ECO:0000256" key="2">
    <source>
        <dbReference type="ARBA" id="ARBA00022729"/>
    </source>
</evidence>
<comment type="catalytic activity">
    <reaction evidence="7">
        <text>a phosphate monoester + H2O = an alcohol + phosphate</text>
        <dbReference type="Rhea" id="RHEA:15017"/>
        <dbReference type="ChEBI" id="CHEBI:15377"/>
        <dbReference type="ChEBI" id="CHEBI:30879"/>
        <dbReference type="ChEBI" id="CHEBI:43474"/>
        <dbReference type="ChEBI" id="CHEBI:67140"/>
        <dbReference type="EC" id="3.1.3.2"/>
    </reaction>
</comment>
<evidence type="ECO:0000256" key="6">
    <source>
        <dbReference type="PROSITE-ProRule" id="PRU00175"/>
    </source>
</evidence>
<dbReference type="Pfam" id="PF16656">
    <property type="entry name" value="Pur_ac_phosph_N"/>
    <property type="match status" value="1"/>
</dbReference>
<accession>A0ABQ8J615</accession>
<proteinExistence type="inferred from homology"/>
<dbReference type="InterPro" id="IPR008963">
    <property type="entry name" value="Purple_acid_Pase-like_N"/>
</dbReference>
<keyword evidence="4" id="KW-0862">Zinc</keyword>
<dbReference type="SUPFAM" id="SSF49363">
    <property type="entry name" value="Purple acid phosphatase, N-terminal domain"/>
    <property type="match status" value="1"/>
</dbReference>
<protein>
    <recommendedName>
        <fullName evidence="7">Purple acid phosphatase</fullName>
        <ecNumber evidence="7">3.1.3.2</ecNumber>
    </recommendedName>
</protein>
<dbReference type="InterPro" id="IPR001841">
    <property type="entry name" value="Znf_RING"/>
</dbReference>
<dbReference type="PANTHER" id="PTHR45867">
    <property type="entry name" value="PURPLE ACID PHOSPHATASE"/>
    <property type="match status" value="1"/>
</dbReference>
<evidence type="ECO:0000313" key="11">
    <source>
        <dbReference type="Proteomes" id="UP000887458"/>
    </source>
</evidence>
<dbReference type="InterPro" id="IPR013083">
    <property type="entry name" value="Znf_RING/FYVE/PHD"/>
</dbReference>
<dbReference type="Proteomes" id="UP000887458">
    <property type="component" value="Unassembled WGS sequence"/>
</dbReference>
<feature type="region of interest" description="Disordered" evidence="8">
    <location>
        <begin position="1"/>
        <end position="39"/>
    </location>
</feature>
<keyword evidence="7" id="KW-0378">Hydrolase</keyword>
<dbReference type="Gene3D" id="3.60.21.10">
    <property type="match status" value="1"/>
</dbReference>
<keyword evidence="3 6" id="KW-0863">Zinc-finger</keyword>
<dbReference type="EMBL" id="NJHN03000067">
    <property type="protein sequence ID" value="KAH9418013.1"/>
    <property type="molecule type" value="Genomic_DNA"/>
</dbReference>
<dbReference type="InterPro" id="IPR025733">
    <property type="entry name" value="PAPs_C"/>
</dbReference>
<evidence type="ECO:0000256" key="1">
    <source>
        <dbReference type="ARBA" id="ARBA00006672"/>
    </source>
</evidence>
<comment type="similarity">
    <text evidence="7">Belongs to the metallophosphoesterase superfamily. Purple acid phosphatase family.</text>
</comment>
<evidence type="ECO:0000259" key="9">
    <source>
        <dbReference type="PROSITE" id="PS50089"/>
    </source>
</evidence>
<evidence type="ECO:0000256" key="8">
    <source>
        <dbReference type="SAM" id="MobiDB-lite"/>
    </source>
</evidence>
<dbReference type="Pfam" id="PF00653">
    <property type="entry name" value="BIR"/>
    <property type="match status" value="2"/>
</dbReference>
<organism evidence="10 11">
    <name type="scientific">Dermatophagoides pteronyssinus</name>
    <name type="common">European house dust mite</name>
    <dbReference type="NCBI Taxonomy" id="6956"/>
    <lineage>
        <taxon>Eukaryota</taxon>
        <taxon>Metazoa</taxon>
        <taxon>Ecdysozoa</taxon>
        <taxon>Arthropoda</taxon>
        <taxon>Chelicerata</taxon>
        <taxon>Arachnida</taxon>
        <taxon>Acari</taxon>
        <taxon>Acariformes</taxon>
        <taxon>Sarcoptiformes</taxon>
        <taxon>Astigmata</taxon>
        <taxon>Psoroptidia</taxon>
        <taxon>Analgoidea</taxon>
        <taxon>Pyroglyphidae</taxon>
        <taxon>Dermatophagoidinae</taxon>
        <taxon>Dermatophagoides</taxon>
    </lineage>
</organism>
<evidence type="ECO:0000256" key="5">
    <source>
        <dbReference type="ARBA" id="ARBA00023180"/>
    </source>
</evidence>
<dbReference type="CDD" id="cd00022">
    <property type="entry name" value="BIR"/>
    <property type="match status" value="2"/>
</dbReference>
<feature type="region of interest" description="Disordered" evidence="8">
    <location>
        <begin position="387"/>
        <end position="426"/>
    </location>
</feature>
<dbReference type="Pfam" id="PF00149">
    <property type="entry name" value="Metallophos"/>
    <property type="match status" value="1"/>
</dbReference>
<dbReference type="Gene3D" id="1.10.1170.10">
    <property type="entry name" value="Inhibitor Of Apoptosis Protein (2mihbC-IAP-1), Chain A"/>
    <property type="match status" value="2"/>
</dbReference>
<dbReference type="SUPFAM" id="SSF56300">
    <property type="entry name" value="Metallo-dependent phosphatases"/>
    <property type="match status" value="1"/>
</dbReference>
<dbReference type="Gene3D" id="2.60.40.380">
    <property type="entry name" value="Purple acid phosphatase-like, N-terminal"/>
    <property type="match status" value="1"/>
</dbReference>
<evidence type="ECO:0000256" key="4">
    <source>
        <dbReference type="ARBA" id="ARBA00022833"/>
    </source>
</evidence>
<dbReference type="InterPro" id="IPR029052">
    <property type="entry name" value="Metallo-depent_PP-like"/>
</dbReference>
<dbReference type="SUPFAM" id="SSF57924">
    <property type="entry name" value="Inhibitor of apoptosis (IAP) repeat"/>
    <property type="match status" value="2"/>
</dbReference>
<feature type="compositionally biased region" description="Low complexity" evidence="8">
    <location>
        <begin position="412"/>
        <end position="426"/>
    </location>
</feature>
<reference evidence="10 11" key="2">
    <citation type="journal article" date="2022" name="Mol. Biol. Evol.">
        <title>Comparative Genomics Reveals Insights into the Divergent Evolution of Astigmatic Mites and Household Pest Adaptations.</title>
        <authorList>
            <person name="Xiong Q."/>
            <person name="Wan A.T."/>
            <person name="Liu X."/>
            <person name="Fung C.S."/>
            <person name="Xiao X."/>
            <person name="Malainual N."/>
            <person name="Hou J."/>
            <person name="Wang L."/>
            <person name="Wang M."/>
            <person name="Yang K.Y."/>
            <person name="Cui Y."/>
            <person name="Leung E.L."/>
            <person name="Nong W."/>
            <person name="Shin S.K."/>
            <person name="Au S.W."/>
            <person name="Jeong K.Y."/>
            <person name="Chew F.T."/>
            <person name="Hui J.H."/>
            <person name="Leung T.F."/>
            <person name="Tungtrongchitr A."/>
            <person name="Zhong N."/>
            <person name="Liu Z."/>
            <person name="Tsui S.K."/>
        </authorList>
    </citation>
    <scope>NUCLEOTIDE SEQUENCE [LARGE SCALE GENOMIC DNA]</scope>
    <source>
        <strain evidence="10">Derp</strain>
    </source>
</reference>
<sequence length="876" mass="101619">MNSGTCVHSPIETIRSKNPHQQHRQTSNNIDEIDGGTSGHEEPELSIHFNFDRDEYYIKNFYELMKYERLRIVTYILYDHQWPKMDIISPASLAKAGFFYYKNDSVCCAFCRGKVRNWEKGDLAMEEHRRHFPNCRFVQGKSVGNVPIELDPHINCNDSSIMSNFYINDAPSQEPIKIVYNKSLTPKFPPFIEKKKREMTFLHENWPKTGKPDKKLFIDAGFFYTGKEDRTRCFHCGGNLLNWKPEENPMEEHALFFPECPFVISIKGADYLEFVKFKKQIIEMRSKMETPFESKVCDINCLRKLSFENFTAMKQAARRILNRLGQPEETQKTYQEYLDKFFFFLDCNKLFDYLSRMNVLHPSNHDIDDNGRDSISPNSSIFCLPESSDSDYSSSNSDCEDTSTPKCEQETSSSSSSSSSSSLFSNKNKQKSQSSLLCLICCDRAIQVVFLPCGHQLACMKCATQLDVCPICRTIIRDKVPNKNDIIITWTTYSSCNQTVVKYGIEPNQLNQNAIGNCNEFIDGGPKQRKHFIHRVRLSDLKPSMHYQCYSSDGFQTLLSTMYSFKTQNPANDWNARLLIFGDLGLENGQSIPRIKKEIDDNNVDLIIHVGDFAYDLDSNDSYVGDEFMRIIEPIAARVPYQTCPGNHEHKYNFSNYINHGNINNHYYTFNVGPIQFIAFSTEFYFFIQFGFAQTFRQYHWLEKTLINANKNRHERPWIITFGHRPMYCGNNNYDDCTRFESIIRKGWPYVGLGLEDLFYKYGVDMEIWAHEHSYERMWPVYNATVQNGTVDPNNPYDNAKAPVHLITGSAGCKERLDPFRLPLPWSAKRIVDYGYTKLTIINRTHLYIQQISDDLDGMIVDSFLMIKNHDLPTGE</sequence>
<evidence type="ECO:0000256" key="7">
    <source>
        <dbReference type="RuleBase" id="RU361203"/>
    </source>
</evidence>
<keyword evidence="11" id="KW-1185">Reference proteome</keyword>
<comment type="similarity">
    <text evidence="1">Belongs to the IAP family.</text>
</comment>
<dbReference type="InterPro" id="IPR004843">
    <property type="entry name" value="Calcineurin-like_PHP"/>
</dbReference>
<dbReference type="PANTHER" id="PTHR45867:SF3">
    <property type="entry name" value="ACID PHOSPHATASE TYPE 7"/>
    <property type="match status" value="1"/>
</dbReference>
<dbReference type="SMART" id="SM00238">
    <property type="entry name" value="BIR"/>
    <property type="match status" value="2"/>
</dbReference>
<dbReference type="PROSITE" id="PS50143">
    <property type="entry name" value="BIR_REPEAT_2"/>
    <property type="match status" value="2"/>
</dbReference>